<gene>
    <name evidence="2" type="ORF">AVDCRST_MAG33-382</name>
</gene>
<proteinExistence type="predicted"/>
<reference evidence="2" key="1">
    <citation type="submission" date="2020-02" db="EMBL/GenBank/DDBJ databases">
        <authorList>
            <person name="Meier V. D."/>
        </authorList>
    </citation>
    <scope>NUCLEOTIDE SEQUENCE</scope>
    <source>
        <strain evidence="2">AVDCRST_MAG33</strain>
    </source>
</reference>
<sequence>MPIDHRSPVRGTTQRRGLFASRLLVVVQLVALAFATFRRPRRQAG</sequence>
<organism evidence="2">
    <name type="scientific">uncultured Thermomicrobiales bacterium</name>
    <dbReference type="NCBI Taxonomy" id="1645740"/>
    <lineage>
        <taxon>Bacteria</taxon>
        <taxon>Pseudomonadati</taxon>
        <taxon>Thermomicrobiota</taxon>
        <taxon>Thermomicrobia</taxon>
        <taxon>Thermomicrobiales</taxon>
        <taxon>environmental samples</taxon>
    </lineage>
</organism>
<protein>
    <submittedName>
        <fullName evidence="2">Uncharacterized protein</fullName>
    </submittedName>
</protein>
<evidence type="ECO:0000256" key="1">
    <source>
        <dbReference type="SAM" id="Phobius"/>
    </source>
</evidence>
<keyword evidence="1" id="KW-0472">Membrane</keyword>
<dbReference type="AlphaFoldDB" id="A0A6J4UBT7"/>
<name>A0A6J4UBT7_9BACT</name>
<keyword evidence="1" id="KW-1133">Transmembrane helix</keyword>
<evidence type="ECO:0000313" key="2">
    <source>
        <dbReference type="EMBL" id="CAA9545185.1"/>
    </source>
</evidence>
<dbReference type="EMBL" id="CADCWK010000032">
    <property type="protein sequence ID" value="CAA9545185.1"/>
    <property type="molecule type" value="Genomic_DNA"/>
</dbReference>
<accession>A0A6J4UBT7</accession>
<keyword evidence="1" id="KW-0812">Transmembrane</keyword>
<feature type="transmembrane region" description="Helical" evidence="1">
    <location>
        <begin position="20"/>
        <end position="37"/>
    </location>
</feature>